<dbReference type="PANTHER" id="PTHR12277">
    <property type="entry name" value="ALPHA/BETA HYDROLASE DOMAIN-CONTAINING PROTEIN"/>
    <property type="match status" value="1"/>
</dbReference>
<organism evidence="2 3">
    <name type="scientific">Tunturiibacter lichenicola</name>
    <dbReference type="NCBI Taxonomy" id="2051959"/>
    <lineage>
        <taxon>Bacteria</taxon>
        <taxon>Pseudomonadati</taxon>
        <taxon>Acidobacteriota</taxon>
        <taxon>Terriglobia</taxon>
        <taxon>Terriglobales</taxon>
        <taxon>Acidobacteriaceae</taxon>
        <taxon>Tunturiibacter</taxon>
    </lineage>
</organism>
<name>A0A852VGS4_9BACT</name>
<evidence type="ECO:0000313" key="2">
    <source>
        <dbReference type="EMBL" id="NYF89425.1"/>
    </source>
</evidence>
<reference evidence="2 3" key="1">
    <citation type="submission" date="2020-07" db="EMBL/GenBank/DDBJ databases">
        <title>Genomic Encyclopedia of Type Strains, Phase IV (KMG-V): Genome sequencing to study the core and pangenomes of soil and plant-associated prokaryotes.</title>
        <authorList>
            <person name="Whitman W."/>
        </authorList>
    </citation>
    <scope>NUCLEOTIDE SEQUENCE [LARGE SCALE GENOMIC DNA]</scope>
    <source>
        <strain evidence="2 3">M8UP22</strain>
    </source>
</reference>
<dbReference type="Gene3D" id="3.40.50.1820">
    <property type="entry name" value="alpha/beta hydrolase"/>
    <property type="match status" value="1"/>
</dbReference>
<sequence>MPEGGEKMRDQILSFGLDIVGRVFLRRDRLNGSMKRLLDAFAFAQQRLIIHSGDRKLSAVYVRESDDAPVFLICHGIGEQVEYWSGVQELLKAMGVSSLVFNYSGYGASSGRVSVPHCEEDAIAAYRLLKDHGHRHIFLLGFSLGSGVVLAVTPTIEVEGVILCQGYSTLREAALAMGFRRWMTHAMPDVWHNLRRLNEITTPVLVIHSDGDQLFPIAMAKRVHEASGSRGELIIVSGFAHDGPVYFPAEVYWRPIVEWAARMSSRVVAEQLPTEISRR</sequence>
<dbReference type="InterPro" id="IPR000073">
    <property type="entry name" value="AB_hydrolase_1"/>
</dbReference>
<dbReference type="InterPro" id="IPR029058">
    <property type="entry name" value="AB_hydrolase_fold"/>
</dbReference>
<proteinExistence type="predicted"/>
<dbReference type="Pfam" id="PF00561">
    <property type="entry name" value="Abhydrolase_1"/>
    <property type="match status" value="1"/>
</dbReference>
<dbReference type="Proteomes" id="UP000564385">
    <property type="component" value="Unassembled WGS sequence"/>
</dbReference>
<dbReference type="EMBL" id="JACCCU010000001">
    <property type="protein sequence ID" value="NYF89425.1"/>
    <property type="molecule type" value="Genomic_DNA"/>
</dbReference>
<dbReference type="PANTHER" id="PTHR12277:SF79">
    <property type="entry name" value="XAA-PRO DIPEPTIDYL-PEPTIDASE-RELATED"/>
    <property type="match status" value="1"/>
</dbReference>
<comment type="caution">
    <text evidence="2">The sequence shown here is derived from an EMBL/GenBank/DDBJ whole genome shotgun (WGS) entry which is preliminary data.</text>
</comment>
<dbReference type="SUPFAM" id="SSF53474">
    <property type="entry name" value="alpha/beta-Hydrolases"/>
    <property type="match status" value="1"/>
</dbReference>
<accession>A0A852VGS4</accession>
<dbReference type="AlphaFoldDB" id="A0A852VGS4"/>
<gene>
    <name evidence="2" type="ORF">HDF08_001492</name>
</gene>
<feature type="domain" description="AB hydrolase-1" evidence="1">
    <location>
        <begin position="69"/>
        <end position="154"/>
    </location>
</feature>
<evidence type="ECO:0000313" key="3">
    <source>
        <dbReference type="Proteomes" id="UP000564385"/>
    </source>
</evidence>
<evidence type="ECO:0000259" key="1">
    <source>
        <dbReference type="Pfam" id="PF00561"/>
    </source>
</evidence>
<protein>
    <recommendedName>
        <fullName evidence="1">AB hydrolase-1 domain-containing protein</fullName>
    </recommendedName>
</protein>